<evidence type="ECO:0000256" key="4">
    <source>
        <dbReference type="ARBA" id="ARBA00022801"/>
    </source>
</evidence>
<evidence type="ECO:0000256" key="5">
    <source>
        <dbReference type="ARBA" id="ARBA00023295"/>
    </source>
</evidence>
<dbReference type="SUPFAM" id="SSF52279">
    <property type="entry name" value="Beta-D-glucan exohydrolase, C-terminal domain"/>
    <property type="match status" value="1"/>
</dbReference>
<dbReference type="InterPro" id="IPR036881">
    <property type="entry name" value="Glyco_hydro_3_C_sf"/>
</dbReference>
<dbReference type="Pfam" id="PF01915">
    <property type="entry name" value="Glyco_hydro_3_C"/>
    <property type="match status" value="1"/>
</dbReference>
<dbReference type="AlphaFoldDB" id="A0A3S1CAJ7"/>
<keyword evidence="4 9" id="KW-0378">Hydrolase</keyword>
<dbReference type="GO" id="GO:0009254">
    <property type="term" value="P:peptidoglycan turnover"/>
    <property type="evidence" value="ECO:0007669"/>
    <property type="project" value="TreeGrafter"/>
</dbReference>
<evidence type="ECO:0000313" key="10">
    <source>
        <dbReference type="Proteomes" id="UP000279446"/>
    </source>
</evidence>
<feature type="transmembrane region" description="Helical" evidence="6">
    <location>
        <begin position="7"/>
        <end position="24"/>
    </location>
</feature>
<feature type="domain" description="Glycoside hydrolase family 3 C-terminal" evidence="8">
    <location>
        <begin position="405"/>
        <end position="568"/>
    </location>
</feature>
<dbReference type="InterPro" id="IPR017853">
    <property type="entry name" value="GH"/>
</dbReference>
<keyword evidence="10" id="KW-1185">Reference proteome</keyword>
<accession>A0A3S1CAJ7</accession>
<keyword evidence="5" id="KW-0326">Glycosidase</keyword>
<dbReference type="InterPro" id="IPR050226">
    <property type="entry name" value="NagZ_Beta-hexosaminidase"/>
</dbReference>
<dbReference type="Pfam" id="PF00933">
    <property type="entry name" value="Glyco_hydro_3"/>
    <property type="match status" value="1"/>
</dbReference>
<evidence type="ECO:0000256" key="3">
    <source>
        <dbReference type="ARBA" id="ARBA00012663"/>
    </source>
</evidence>
<dbReference type="Proteomes" id="UP000279446">
    <property type="component" value="Unassembled WGS sequence"/>
</dbReference>
<dbReference type="EC" id="3.2.1.52" evidence="3"/>
<organism evidence="9 10">
    <name type="scientific">Paenibacillus anaericanus</name>
    <dbReference type="NCBI Taxonomy" id="170367"/>
    <lineage>
        <taxon>Bacteria</taxon>
        <taxon>Bacillati</taxon>
        <taxon>Bacillota</taxon>
        <taxon>Bacilli</taxon>
        <taxon>Bacillales</taxon>
        <taxon>Paenibacillaceae</taxon>
        <taxon>Paenibacillus</taxon>
    </lineage>
</organism>
<comment type="similarity">
    <text evidence="2">Belongs to the glycosyl hydrolase 3 family.</text>
</comment>
<evidence type="ECO:0000256" key="6">
    <source>
        <dbReference type="SAM" id="Phobius"/>
    </source>
</evidence>
<dbReference type="InterPro" id="IPR036962">
    <property type="entry name" value="Glyco_hydro_3_N_sf"/>
</dbReference>
<evidence type="ECO:0000259" key="8">
    <source>
        <dbReference type="Pfam" id="PF01915"/>
    </source>
</evidence>
<dbReference type="GO" id="GO:0004563">
    <property type="term" value="F:beta-N-acetylhexosaminidase activity"/>
    <property type="evidence" value="ECO:0007669"/>
    <property type="project" value="UniProtKB-EC"/>
</dbReference>
<dbReference type="SUPFAM" id="SSF51445">
    <property type="entry name" value="(Trans)glycosidases"/>
    <property type="match status" value="1"/>
</dbReference>
<dbReference type="EMBL" id="RZNY01000004">
    <property type="protein sequence ID" value="RUT47570.1"/>
    <property type="molecule type" value="Genomic_DNA"/>
</dbReference>
<dbReference type="PANTHER" id="PTHR30480">
    <property type="entry name" value="BETA-HEXOSAMINIDASE-RELATED"/>
    <property type="match status" value="1"/>
</dbReference>
<evidence type="ECO:0000256" key="2">
    <source>
        <dbReference type="ARBA" id="ARBA00005336"/>
    </source>
</evidence>
<feature type="domain" description="Glycoside hydrolase family 3 N-terminal" evidence="7">
    <location>
        <begin position="47"/>
        <end position="366"/>
    </location>
</feature>
<dbReference type="Gene3D" id="3.20.20.300">
    <property type="entry name" value="Glycoside hydrolase, family 3, N-terminal domain"/>
    <property type="match status" value="1"/>
</dbReference>
<dbReference type="PRINTS" id="PR00133">
    <property type="entry name" value="GLHYDRLASE3"/>
</dbReference>
<dbReference type="RefSeq" id="WP_127191448.1">
    <property type="nucleotide sequence ID" value="NZ_RZNY01000004.1"/>
</dbReference>
<dbReference type="Gene3D" id="3.40.50.1700">
    <property type="entry name" value="Glycoside hydrolase family 3 C-terminal domain"/>
    <property type="match status" value="1"/>
</dbReference>
<proteinExistence type="inferred from homology"/>
<evidence type="ECO:0000256" key="1">
    <source>
        <dbReference type="ARBA" id="ARBA00001231"/>
    </source>
</evidence>
<reference evidence="9 10" key="1">
    <citation type="submission" date="2018-12" db="EMBL/GenBank/DDBJ databases">
        <authorList>
            <person name="Sun L."/>
            <person name="Chen Z."/>
        </authorList>
    </citation>
    <scope>NUCLEOTIDE SEQUENCE [LARGE SCALE GENOMIC DNA]</scope>
    <source>
        <strain evidence="9 10">DSM 15890</strain>
    </source>
</reference>
<sequence>MKRRQIALLVFVAVSTIVVIVYSLNSNASKESIEHNAKEIVAKMTDKEKIGQLVMYTPTNETDPFSKSMIKEYFVGSALLNRRYETAVETAKFINQLQQWASESRLGIPIFISGDMEYGVAQRVPGEATVLPRQMAIGATQNVEYAERAAKLTAIEAKAMGFHWSFSPVADVNSNPLNAVIGVRSFGEDTNLVSEMTAAEIKGYQSEGIASSAKHFPGHGDTGFDTHFTLSTISYSEEVLREVHLPPFKAAIDQGIESIMTSHIIIQAIDPDLPATLSKKVLTGLLRNDLDFQGIIVTDAMVMEAISKNWGAGEAAVMAINAGADIVMANGSASDQLDTLNSLFQALQAGKLERSRIDESVERIITYKLKMNMFEHRLVDIDNATEVVGNKEHKELAERIAMDSVTLVKNDNILPFDPQTEESTLVVSMAYADQIAETVRKVSKGKVISFQVARAKGEKLDVTQDSINTVINLAQSMDRIMIFTYSDREITQGQIDLVNKLSDIGKPVVAVSLGNPNDIVGYPDVAAYMATYALDTWYWLTPVPVSWESAVRVIFGSEPKGKLPVTIDGNYPQGFGLSYP</sequence>
<dbReference type="GO" id="GO:0005975">
    <property type="term" value="P:carbohydrate metabolic process"/>
    <property type="evidence" value="ECO:0007669"/>
    <property type="project" value="InterPro"/>
</dbReference>
<dbReference type="PANTHER" id="PTHR30480:SF13">
    <property type="entry name" value="BETA-HEXOSAMINIDASE"/>
    <property type="match status" value="1"/>
</dbReference>
<comment type="catalytic activity">
    <reaction evidence="1">
        <text>Hydrolysis of terminal non-reducing N-acetyl-D-hexosamine residues in N-acetyl-beta-D-hexosaminides.</text>
        <dbReference type="EC" id="3.2.1.52"/>
    </reaction>
</comment>
<keyword evidence="6" id="KW-1133">Transmembrane helix</keyword>
<dbReference type="InterPro" id="IPR002772">
    <property type="entry name" value="Glyco_hydro_3_C"/>
</dbReference>
<evidence type="ECO:0000259" key="7">
    <source>
        <dbReference type="Pfam" id="PF00933"/>
    </source>
</evidence>
<keyword evidence="6" id="KW-0812">Transmembrane</keyword>
<protein>
    <recommendedName>
        <fullName evidence="3">beta-N-acetylhexosaminidase</fullName>
        <ecNumber evidence="3">3.2.1.52</ecNumber>
    </recommendedName>
</protein>
<keyword evidence="6" id="KW-0472">Membrane</keyword>
<comment type="caution">
    <text evidence="9">The sequence shown here is derived from an EMBL/GenBank/DDBJ whole genome shotgun (WGS) entry which is preliminary data.</text>
</comment>
<evidence type="ECO:0000313" key="9">
    <source>
        <dbReference type="EMBL" id="RUT47570.1"/>
    </source>
</evidence>
<gene>
    <name evidence="9" type="ORF">EJP82_07675</name>
</gene>
<dbReference type="OrthoDB" id="9805821at2"/>
<dbReference type="InterPro" id="IPR001764">
    <property type="entry name" value="Glyco_hydro_3_N"/>
</dbReference>
<name>A0A3S1CAJ7_9BACL</name>